<accession>A0ABT8F947</accession>
<feature type="compositionally biased region" description="Basic residues" evidence="1">
    <location>
        <begin position="374"/>
        <end position="383"/>
    </location>
</feature>
<evidence type="ECO:0000256" key="1">
    <source>
        <dbReference type="SAM" id="MobiDB-lite"/>
    </source>
</evidence>
<dbReference type="EMBL" id="JAUHJS010000010">
    <property type="protein sequence ID" value="MDN4167007.1"/>
    <property type="molecule type" value="Genomic_DNA"/>
</dbReference>
<dbReference type="Proteomes" id="UP001168552">
    <property type="component" value="Unassembled WGS sequence"/>
</dbReference>
<evidence type="ECO:0000313" key="4">
    <source>
        <dbReference type="Proteomes" id="UP001168552"/>
    </source>
</evidence>
<comment type="caution">
    <text evidence="3">The sequence shown here is derived from an EMBL/GenBank/DDBJ whole genome shotgun (WGS) entry which is preliminary data.</text>
</comment>
<feature type="transmembrane region" description="Helical" evidence="2">
    <location>
        <begin position="344"/>
        <end position="365"/>
    </location>
</feature>
<dbReference type="PANTHER" id="PTHR34219:SF3">
    <property type="entry name" value="BLL7967 PROTEIN"/>
    <property type="match status" value="1"/>
</dbReference>
<dbReference type="PROSITE" id="PS51257">
    <property type="entry name" value="PROKAR_LIPOPROTEIN"/>
    <property type="match status" value="1"/>
</dbReference>
<feature type="transmembrane region" description="Helical" evidence="2">
    <location>
        <begin position="143"/>
        <end position="163"/>
    </location>
</feature>
<proteinExistence type="predicted"/>
<feature type="transmembrane region" description="Helical" evidence="2">
    <location>
        <begin position="193"/>
        <end position="213"/>
    </location>
</feature>
<feature type="region of interest" description="Disordered" evidence="1">
    <location>
        <begin position="374"/>
        <end position="395"/>
    </location>
</feature>
<keyword evidence="2" id="KW-1133">Transmembrane helix</keyword>
<dbReference type="Pfam" id="PF03929">
    <property type="entry name" value="PepSY_TM"/>
    <property type="match status" value="1"/>
</dbReference>
<evidence type="ECO:0000256" key="2">
    <source>
        <dbReference type="SAM" id="Phobius"/>
    </source>
</evidence>
<name>A0ABT8F947_9BACT</name>
<feature type="transmembrane region" description="Helical" evidence="2">
    <location>
        <begin position="12"/>
        <end position="36"/>
    </location>
</feature>
<dbReference type="InterPro" id="IPR005625">
    <property type="entry name" value="PepSY-ass_TM"/>
</dbReference>
<sequence>MKKSMKKFFGYLHLWLGLISGLVVFIVAITGCIYAFQAEIQEFTQPYRRVEVQEKPLLPPSKLATIADEALPNKHLHAVMYETADRAARAIYYSFEEHYYYFVYINPYTGEVLKVKDEFADFFRWILDGHFYLWLPVEIGQPVVASFTLVFVFMLISGIVLWWPKKSKGVKKKFTLQWSGGWRRKNYDLHSVVGFYICWLGLVFALTGLVWGFEWYRDGMYSLLSGGKAFEAYSHPVSDSTQWQKADIPAIDKVWHKMRAEYPTAAWIEVHPPEFAHASIAANANPDASTYWQIDYRYFDQYTLEELSVSHQWGRLAEASATDKLFRMNYDIHVGAIAGLPGKVLAFLASLTIASLPVTGTLLWWGRRNKKNKKVPKKQKSIGKQKAPAQELVEV</sequence>
<organism evidence="3 4">
    <name type="scientific">Shiella aurantiaca</name>
    <dbReference type="NCBI Taxonomy" id="3058365"/>
    <lineage>
        <taxon>Bacteria</taxon>
        <taxon>Pseudomonadati</taxon>
        <taxon>Bacteroidota</taxon>
        <taxon>Cytophagia</taxon>
        <taxon>Cytophagales</taxon>
        <taxon>Shiellaceae</taxon>
        <taxon>Shiella</taxon>
    </lineage>
</organism>
<protein>
    <submittedName>
        <fullName evidence="3">PepSY-associated TM helix domain-containing protein</fullName>
    </submittedName>
</protein>
<gene>
    <name evidence="3" type="ORF">QWY31_15960</name>
</gene>
<dbReference type="PANTHER" id="PTHR34219">
    <property type="entry name" value="IRON-REGULATED INNER MEMBRANE PROTEIN-RELATED"/>
    <property type="match status" value="1"/>
</dbReference>
<evidence type="ECO:0000313" key="3">
    <source>
        <dbReference type="EMBL" id="MDN4167007.1"/>
    </source>
</evidence>
<keyword evidence="2" id="KW-0472">Membrane</keyword>
<reference evidence="3" key="1">
    <citation type="submission" date="2023-06" db="EMBL/GenBank/DDBJ databases">
        <title>Cytophagales bacterium Strain LB-30, isolated from soil.</title>
        <authorList>
            <person name="Liu B."/>
        </authorList>
    </citation>
    <scope>NUCLEOTIDE SEQUENCE</scope>
    <source>
        <strain evidence="3">LB-30</strain>
    </source>
</reference>
<keyword evidence="2" id="KW-0812">Transmembrane</keyword>
<keyword evidence="4" id="KW-1185">Reference proteome</keyword>